<dbReference type="GO" id="GO:0008270">
    <property type="term" value="F:zinc ion binding"/>
    <property type="evidence" value="ECO:0007669"/>
    <property type="project" value="InterPro"/>
</dbReference>
<dbReference type="PANTHER" id="PTHR35317:SF23">
    <property type="entry name" value="OS04G0629600 PROTEIN"/>
    <property type="match status" value="1"/>
</dbReference>
<evidence type="ECO:0000313" key="2">
    <source>
        <dbReference type="EMBL" id="GEU68436.1"/>
    </source>
</evidence>
<evidence type="ECO:0000256" key="1">
    <source>
        <dbReference type="SAM" id="MobiDB-lite"/>
    </source>
</evidence>
<name>A0A6L2M359_TANCI</name>
<reference evidence="2" key="1">
    <citation type="journal article" date="2019" name="Sci. Rep.">
        <title>Draft genome of Tanacetum cinerariifolium, the natural source of mosquito coil.</title>
        <authorList>
            <person name="Yamashiro T."/>
            <person name="Shiraishi A."/>
            <person name="Satake H."/>
            <person name="Nakayama K."/>
        </authorList>
    </citation>
    <scope>NUCLEOTIDE SEQUENCE</scope>
</reference>
<dbReference type="InterPro" id="IPR036875">
    <property type="entry name" value="Znf_CCHC_sf"/>
</dbReference>
<feature type="compositionally biased region" description="Basic and acidic residues" evidence="1">
    <location>
        <begin position="420"/>
        <end position="430"/>
    </location>
</feature>
<feature type="compositionally biased region" description="Basic and acidic residues" evidence="1">
    <location>
        <begin position="557"/>
        <end position="568"/>
    </location>
</feature>
<gene>
    <name evidence="2" type="ORF">Tci_040414</name>
</gene>
<feature type="region of interest" description="Disordered" evidence="1">
    <location>
        <begin position="541"/>
        <end position="578"/>
    </location>
</feature>
<dbReference type="PANTHER" id="PTHR35317">
    <property type="entry name" value="OS04G0629600 PROTEIN"/>
    <property type="match status" value="1"/>
</dbReference>
<dbReference type="EMBL" id="BKCJ010005751">
    <property type="protein sequence ID" value="GEU68436.1"/>
    <property type="molecule type" value="Genomic_DNA"/>
</dbReference>
<protein>
    <submittedName>
        <fullName evidence="2">Ribonuclease H-like domain-containing protein</fullName>
    </submittedName>
</protein>
<organism evidence="2">
    <name type="scientific">Tanacetum cinerariifolium</name>
    <name type="common">Dalmatian daisy</name>
    <name type="synonym">Chrysanthemum cinerariifolium</name>
    <dbReference type="NCBI Taxonomy" id="118510"/>
    <lineage>
        <taxon>Eukaryota</taxon>
        <taxon>Viridiplantae</taxon>
        <taxon>Streptophyta</taxon>
        <taxon>Embryophyta</taxon>
        <taxon>Tracheophyta</taxon>
        <taxon>Spermatophyta</taxon>
        <taxon>Magnoliopsida</taxon>
        <taxon>eudicotyledons</taxon>
        <taxon>Gunneridae</taxon>
        <taxon>Pentapetalae</taxon>
        <taxon>asterids</taxon>
        <taxon>campanulids</taxon>
        <taxon>Asterales</taxon>
        <taxon>Asteraceae</taxon>
        <taxon>Asteroideae</taxon>
        <taxon>Anthemideae</taxon>
        <taxon>Anthemidinae</taxon>
        <taxon>Tanacetum</taxon>
    </lineage>
</organism>
<feature type="region of interest" description="Disordered" evidence="1">
    <location>
        <begin position="413"/>
        <end position="459"/>
    </location>
</feature>
<comment type="caution">
    <text evidence="2">The sequence shown here is derived from an EMBL/GenBank/DDBJ whole genome shotgun (WGS) entry which is preliminary data.</text>
</comment>
<proteinExistence type="predicted"/>
<dbReference type="Pfam" id="PF14223">
    <property type="entry name" value="Retrotran_gag_2"/>
    <property type="match status" value="1"/>
</dbReference>
<dbReference type="AlphaFoldDB" id="A0A6L2M359"/>
<dbReference type="GO" id="GO:0003676">
    <property type="term" value="F:nucleic acid binding"/>
    <property type="evidence" value="ECO:0007669"/>
    <property type="project" value="InterPro"/>
</dbReference>
<sequence length="578" mass="64931">MKDQPEITQNKSSLKLPMLKSRDYDLWSMRMEQYLTHTDYALWEVIINGDSPVPEPPDVGTVVPPKTEAQKLAKKNELKAKSTLLLAIPDEHLLNFHSIKDAKSLWEAIKIRFGGNKESKKMHKTILKQKYKNFVASRSEWLDKTYDRMDDLYNNLKVYEAEIKGQSSLSFNSHNVAFVSSENTSSINETVNAAHGIPAAGSKEQPSASSYADDVAMITMRVKNFMKKTRINLNFNGKEPVGFDKTRVECYNFHRKGHFARECHAPKNQGNRSGDNERRIIPVGTPASALVTGLGYDSQLSENEMSKCEIFEAASDSSVSGIDEDNNQAKDRYKVGIEYHAVPPPYTGNYMPSRADLSFAGLDNFVFKFKISETRTSVNENESIPSKSSEEIREEPTTVRSSALVWNEYLEKGQNQSKTNKTEHRMEKRDKVKVKVNPKSQQVEAKDETEEILSGQPVPKLNGSACEEYSQEVLGFSVSGNPTPSTEPIVSTSSSTLTLFRDSDFLLEETDAFPAIEDEPISPEIDDSYYDSEGDILLEEFLNDDPSSPPLPPQELKVVKPKNEKSSIDEPPVVELKN</sequence>
<accession>A0A6L2M359</accession>
<dbReference type="SUPFAM" id="SSF57756">
    <property type="entry name" value="Retrovirus zinc finger-like domains"/>
    <property type="match status" value="1"/>
</dbReference>
<dbReference type="Gene3D" id="4.10.60.10">
    <property type="entry name" value="Zinc finger, CCHC-type"/>
    <property type="match status" value="1"/>
</dbReference>